<comment type="caution">
    <text evidence="3">The sequence shown here is derived from an EMBL/GenBank/DDBJ whole genome shotgun (WGS) entry which is preliminary data.</text>
</comment>
<evidence type="ECO:0000256" key="1">
    <source>
        <dbReference type="SAM" id="MobiDB-lite"/>
    </source>
</evidence>
<dbReference type="AlphaFoldDB" id="A0AAN6Y3M1"/>
<evidence type="ECO:0000256" key="2">
    <source>
        <dbReference type="SAM" id="Phobius"/>
    </source>
</evidence>
<keyword evidence="2" id="KW-0472">Membrane</keyword>
<organism evidence="3 4">
    <name type="scientific">Rhypophila decipiens</name>
    <dbReference type="NCBI Taxonomy" id="261697"/>
    <lineage>
        <taxon>Eukaryota</taxon>
        <taxon>Fungi</taxon>
        <taxon>Dikarya</taxon>
        <taxon>Ascomycota</taxon>
        <taxon>Pezizomycotina</taxon>
        <taxon>Sordariomycetes</taxon>
        <taxon>Sordariomycetidae</taxon>
        <taxon>Sordariales</taxon>
        <taxon>Naviculisporaceae</taxon>
        <taxon>Rhypophila</taxon>
    </lineage>
</organism>
<feature type="region of interest" description="Disordered" evidence="1">
    <location>
        <begin position="1"/>
        <end position="33"/>
    </location>
</feature>
<keyword evidence="2" id="KW-1133">Transmembrane helix</keyword>
<keyword evidence="2" id="KW-0812">Transmembrane</keyword>
<protein>
    <submittedName>
        <fullName evidence="3">Uncharacterized protein</fullName>
    </submittedName>
</protein>
<proteinExistence type="predicted"/>
<accession>A0AAN6Y3M1</accession>
<keyword evidence="4" id="KW-1185">Reference proteome</keyword>
<gene>
    <name evidence="3" type="ORF">QBC37DRAFT_484488</name>
</gene>
<sequence length="296" mass="32142">MGKRADENLPEVATNPSYPGPQTTTTPTTFDATPEVVSPYDAATHIHFTEHDKYPLHFDDAPKLTYEPNDHQYNGQAMSAMPWETLPPTDEASLSHGDASAGANKQDKRICGLRRRKLIIVAVVLVIIIVAAVGGGVGATRARSWSDPSTAAVTEGIASSIGVTITTPASTASQSRPSPTSTITSSLPTQTIEFLNNQTGVSGLAFQGFEEQYYLGESTNIIRQGGYHDLPFNCLSYVWLPNGTDCCVTFCANKTTAVGWRCDPRYREKTESGTGFPRIHVWCDRADSNEYKNKCS</sequence>
<feature type="transmembrane region" description="Helical" evidence="2">
    <location>
        <begin position="118"/>
        <end position="139"/>
    </location>
</feature>
<evidence type="ECO:0000313" key="4">
    <source>
        <dbReference type="Proteomes" id="UP001301769"/>
    </source>
</evidence>
<evidence type="ECO:0000313" key="3">
    <source>
        <dbReference type="EMBL" id="KAK4211601.1"/>
    </source>
</evidence>
<feature type="compositionally biased region" description="Low complexity" evidence="1">
    <location>
        <begin position="16"/>
        <end position="33"/>
    </location>
</feature>
<dbReference type="EMBL" id="MU858145">
    <property type="protein sequence ID" value="KAK4211601.1"/>
    <property type="molecule type" value="Genomic_DNA"/>
</dbReference>
<reference evidence="3" key="2">
    <citation type="submission" date="2023-05" db="EMBL/GenBank/DDBJ databases">
        <authorList>
            <consortium name="Lawrence Berkeley National Laboratory"/>
            <person name="Steindorff A."/>
            <person name="Hensen N."/>
            <person name="Bonometti L."/>
            <person name="Westerberg I."/>
            <person name="Brannstrom I.O."/>
            <person name="Guillou S."/>
            <person name="Cros-Aarteil S."/>
            <person name="Calhoun S."/>
            <person name="Haridas S."/>
            <person name="Kuo A."/>
            <person name="Mondo S."/>
            <person name="Pangilinan J."/>
            <person name="Riley R."/>
            <person name="Labutti K."/>
            <person name="Andreopoulos B."/>
            <person name="Lipzen A."/>
            <person name="Chen C."/>
            <person name="Yanf M."/>
            <person name="Daum C."/>
            <person name="Ng V."/>
            <person name="Clum A."/>
            <person name="Ohm R."/>
            <person name="Martin F."/>
            <person name="Silar P."/>
            <person name="Natvig D."/>
            <person name="Lalanne C."/>
            <person name="Gautier V."/>
            <person name="Ament-Velasquez S.L."/>
            <person name="Kruys A."/>
            <person name="Hutchinson M.I."/>
            <person name="Powell A.J."/>
            <person name="Barry K."/>
            <person name="Miller A.N."/>
            <person name="Grigoriev I.V."/>
            <person name="Debuchy R."/>
            <person name="Gladieux P."/>
            <person name="Thoren M.H."/>
            <person name="Johannesson H."/>
        </authorList>
    </citation>
    <scope>NUCLEOTIDE SEQUENCE</scope>
    <source>
        <strain evidence="3">PSN293</strain>
    </source>
</reference>
<name>A0AAN6Y3M1_9PEZI</name>
<dbReference type="Proteomes" id="UP001301769">
    <property type="component" value="Unassembled WGS sequence"/>
</dbReference>
<reference evidence="3" key="1">
    <citation type="journal article" date="2023" name="Mol. Phylogenet. Evol.">
        <title>Genome-scale phylogeny and comparative genomics of the fungal order Sordariales.</title>
        <authorList>
            <person name="Hensen N."/>
            <person name="Bonometti L."/>
            <person name="Westerberg I."/>
            <person name="Brannstrom I.O."/>
            <person name="Guillou S."/>
            <person name="Cros-Aarteil S."/>
            <person name="Calhoun S."/>
            <person name="Haridas S."/>
            <person name="Kuo A."/>
            <person name="Mondo S."/>
            <person name="Pangilinan J."/>
            <person name="Riley R."/>
            <person name="LaButti K."/>
            <person name="Andreopoulos B."/>
            <person name="Lipzen A."/>
            <person name="Chen C."/>
            <person name="Yan M."/>
            <person name="Daum C."/>
            <person name="Ng V."/>
            <person name="Clum A."/>
            <person name="Steindorff A."/>
            <person name="Ohm R.A."/>
            <person name="Martin F."/>
            <person name="Silar P."/>
            <person name="Natvig D.O."/>
            <person name="Lalanne C."/>
            <person name="Gautier V."/>
            <person name="Ament-Velasquez S.L."/>
            <person name="Kruys A."/>
            <person name="Hutchinson M.I."/>
            <person name="Powell A.J."/>
            <person name="Barry K."/>
            <person name="Miller A.N."/>
            <person name="Grigoriev I.V."/>
            <person name="Debuchy R."/>
            <person name="Gladieux P."/>
            <person name="Hiltunen Thoren M."/>
            <person name="Johannesson H."/>
        </authorList>
    </citation>
    <scope>NUCLEOTIDE SEQUENCE</scope>
    <source>
        <strain evidence="3">PSN293</strain>
    </source>
</reference>